<proteinExistence type="inferred from homology"/>
<dbReference type="Pfam" id="PF03816">
    <property type="entry name" value="LytR_cpsA_psr"/>
    <property type="match status" value="1"/>
</dbReference>
<evidence type="ECO:0000313" key="7">
    <source>
        <dbReference type="EMBL" id="RNA67579.1"/>
    </source>
</evidence>
<comment type="caution">
    <text evidence="7">The sequence shown here is derived from an EMBL/GenBank/DDBJ whole genome shotgun (WGS) entry which is preliminary data.</text>
</comment>
<dbReference type="PANTHER" id="PTHR33392">
    <property type="entry name" value="POLYISOPRENYL-TEICHOIC ACID--PEPTIDOGLYCAN TEICHOIC ACID TRANSFERASE TAGU"/>
    <property type="match status" value="1"/>
</dbReference>
<dbReference type="OrthoDB" id="27330at2"/>
<gene>
    <name evidence="7" type="ORF">EBO34_12700</name>
</gene>
<dbReference type="NCBIfam" id="TIGR00350">
    <property type="entry name" value="lytR_cpsA_psr"/>
    <property type="match status" value="1"/>
</dbReference>
<dbReference type="AlphaFoldDB" id="A0A3M7TQX8"/>
<dbReference type="GO" id="GO:0071555">
    <property type="term" value="P:cell wall organization"/>
    <property type="evidence" value="ECO:0007669"/>
    <property type="project" value="UniProtKB-KW"/>
</dbReference>
<keyword evidence="2" id="KW-0812">Transmembrane</keyword>
<dbReference type="RefSeq" id="WP_122899117.1">
    <property type="nucleotide sequence ID" value="NZ_RHIB01000002.1"/>
</dbReference>
<evidence type="ECO:0000256" key="1">
    <source>
        <dbReference type="ARBA" id="ARBA00006068"/>
    </source>
</evidence>
<dbReference type="Proteomes" id="UP000278746">
    <property type="component" value="Unassembled WGS sequence"/>
</dbReference>
<keyword evidence="4" id="KW-1133">Transmembrane helix</keyword>
<evidence type="ECO:0000313" key="8">
    <source>
        <dbReference type="Proteomes" id="UP000278746"/>
    </source>
</evidence>
<comment type="similarity">
    <text evidence="1">Belongs to the LytR/CpsA/Psr (LCP) family.</text>
</comment>
<evidence type="ECO:0000259" key="6">
    <source>
        <dbReference type="Pfam" id="PF03816"/>
    </source>
</evidence>
<protein>
    <submittedName>
        <fullName evidence="7">LytR family transcriptional regulator</fullName>
    </submittedName>
</protein>
<dbReference type="Gene3D" id="3.40.630.190">
    <property type="entry name" value="LCP protein"/>
    <property type="match status" value="1"/>
</dbReference>
<feature type="region of interest" description="Disordered" evidence="5">
    <location>
        <begin position="322"/>
        <end position="344"/>
    </location>
</feature>
<evidence type="ECO:0000256" key="2">
    <source>
        <dbReference type="ARBA" id="ARBA00022692"/>
    </source>
</evidence>
<keyword evidence="3" id="KW-0735">Signal-anchor</keyword>
<sequence>MAHSRMEKKRRKKRSPFKRFIKVTSLVFLLLILTTGGYAFWKINDVSQSAQVDLDRGEHSEYRDAAINPNKDPFSMLILGLDTRDGDLSGISDAMVLATFNPKEGTIKMLNIPRDSRVQIAGRERIDKINHAHAFGGVDMSIATVENLLDIPVDYFLSLNFDAFMKIIDELGGVDVEVPMTFTETDNATYGTLTIEEGPQRLNGQEALAYARMRKSDPRGDLGRGDRQKEIMESVIKEAASLSSITNFGSLMDALDGNIYTNMSFNHVLGMHSYADELNNIESVSFSGDNYTENGVYYYQLREDSVKEVSTMLKQHLDIEVDTEPEFADEAESAEQTEETNTEY</sequence>
<keyword evidence="8" id="KW-1185">Reference proteome</keyword>
<reference evidence="7 8" key="1">
    <citation type="submission" date="2018-10" db="EMBL/GenBank/DDBJ databases">
        <title>Bacillus Keqinensis sp. nov., a moderately halophilic bacterium isolated from a saline-alkaline lake.</title>
        <authorList>
            <person name="Wang H."/>
        </authorList>
    </citation>
    <scope>NUCLEOTIDE SEQUENCE [LARGE SCALE GENOMIC DNA]</scope>
    <source>
        <strain evidence="7 8">KQ-3</strain>
    </source>
</reference>
<dbReference type="InterPro" id="IPR004474">
    <property type="entry name" value="LytR_CpsA_psr"/>
</dbReference>
<evidence type="ECO:0000256" key="3">
    <source>
        <dbReference type="ARBA" id="ARBA00022968"/>
    </source>
</evidence>
<keyword evidence="4" id="KW-0472">Membrane</keyword>
<name>A0A3M7TQX8_9BACI</name>
<evidence type="ECO:0000256" key="5">
    <source>
        <dbReference type="SAM" id="MobiDB-lite"/>
    </source>
</evidence>
<organism evidence="7 8">
    <name type="scientific">Alteribacter keqinensis</name>
    <dbReference type="NCBI Taxonomy" id="2483800"/>
    <lineage>
        <taxon>Bacteria</taxon>
        <taxon>Bacillati</taxon>
        <taxon>Bacillota</taxon>
        <taxon>Bacilli</taxon>
        <taxon>Bacillales</taxon>
        <taxon>Bacillaceae</taxon>
        <taxon>Alteribacter</taxon>
    </lineage>
</organism>
<dbReference type="InterPro" id="IPR050922">
    <property type="entry name" value="LytR/CpsA/Psr_CW_biosynth"/>
</dbReference>
<dbReference type="PANTHER" id="PTHR33392:SF3">
    <property type="entry name" value="POLYISOPRENYL-TEICHOIC ACID--PEPTIDOGLYCAN TEICHOIC ACID TRANSFERASE TAGT"/>
    <property type="match status" value="1"/>
</dbReference>
<dbReference type="EMBL" id="RHIB01000002">
    <property type="protein sequence ID" value="RNA67579.1"/>
    <property type="molecule type" value="Genomic_DNA"/>
</dbReference>
<feature type="domain" description="Cell envelope-related transcriptional attenuator" evidence="6">
    <location>
        <begin position="92"/>
        <end position="240"/>
    </location>
</feature>
<accession>A0A3M7TQX8</accession>
<evidence type="ECO:0000256" key="4">
    <source>
        <dbReference type="ARBA" id="ARBA00022989"/>
    </source>
</evidence>